<dbReference type="KEGG" id="dosa:Os12g0416300"/>
<reference evidence="2" key="2">
    <citation type="journal article" date="2008" name="Nucleic Acids Res.">
        <title>The rice annotation project database (RAP-DB): 2008 update.</title>
        <authorList>
            <consortium name="The rice annotation project (RAP)"/>
        </authorList>
    </citation>
    <scope>GENOME REANNOTATION</scope>
    <source>
        <strain evidence="2">cv. Nipponbare</strain>
    </source>
</reference>
<accession>Q0INP6</accession>
<sequence length="39" mass="4677">RMLSQLGAKNVRKNILIVMQIHRPRVIRSFVKMVLMVNW</sequence>
<protein>
    <submittedName>
        <fullName evidence="1">Os12g0416300 protein</fullName>
    </submittedName>
</protein>
<name>Q0INP6_ORYSJ</name>
<dbReference type="Proteomes" id="UP000000763">
    <property type="component" value="Chromosome 12"/>
</dbReference>
<gene>
    <name evidence="1" type="ordered locus">Os12g0416300</name>
</gene>
<organism evidence="1 2">
    <name type="scientific">Oryza sativa subsp. japonica</name>
    <name type="common">Rice</name>
    <dbReference type="NCBI Taxonomy" id="39947"/>
    <lineage>
        <taxon>Eukaryota</taxon>
        <taxon>Viridiplantae</taxon>
        <taxon>Streptophyta</taxon>
        <taxon>Embryophyta</taxon>
        <taxon>Tracheophyta</taxon>
        <taxon>Spermatophyta</taxon>
        <taxon>Magnoliopsida</taxon>
        <taxon>Liliopsida</taxon>
        <taxon>Poales</taxon>
        <taxon>Poaceae</taxon>
        <taxon>BOP clade</taxon>
        <taxon>Oryzoideae</taxon>
        <taxon>Oryzeae</taxon>
        <taxon>Oryzinae</taxon>
        <taxon>Oryza</taxon>
        <taxon>Oryza sativa</taxon>
    </lineage>
</organism>
<proteinExistence type="predicted"/>
<dbReference type="EMBL" id="AP008218">
    <property type="protein sequence ID" value="BAF29669.1"/>
    <property type="molecule type" value="Genomic_DNA"/>
</dbReference>
<feature type="non-terminal residue" evidence="1">
    <location>
        <position position="1"/>
    </location>
</feature>
<reference evidence="1 2" key="1">
    <citation type="journal article" date="2005" name="Nature">
        <title>The map-based sequence of the rice genome.</title>
        <authorList>
            <consortium name="International rice genome sequencing project (IRGSP)"/>
            <person name="Matsumoto T."/>
            <person name="Wu J."/>
            <person name="Kanamori H."/>
            <person name="Katayose Y."/>
            <person name="Fujisawa M."/>
            <person name="Namiki N."/>
            <person name="Mizuno H."/>
            <person name="Yamamoto K."/>
            <person name="Antonio B.A."/>
            <person name="Baba T."/>
            <person name="Sakata K."/>
            <person name="Nagamura Y."/>
            <person name="Aoki H."/>
            <person name="Arikawa K."/>
            <person name="Arita K."/>
            <person name="Bito T."/>
            <person name="Chiden Y."/>
            <person name="Fujitsuka N."/>
            <person name="Fukunaka R."/>
            <person name="Hamada M."/>
            <person name="Harada C."/>
            <person name="Hayashi A."/>
            <person name="Hijishita S."/>
            <person name="Honda M."/>
            <person name="Hosokawa S."/>
            <person name="Ichikawa Y."/>
            <person name="Idonuma A."/>
            <person name="Iijima M."/>
            <person name="Ikeda M."/>
            <person name="Ikeno M."/>
            <person name="Ito K."/>
            <person name="Ito S."/>
            <person name="Ito T."/>
            <person name="Ito Y."/>
            <person name="Ito Y."/>
            <person name="Iwabuchi A."/>
            <person name="Kamiya K."/>
            <person name="Karasawa W."/>
            <person name="Kurita K."/>
            <person name="Katagiri S."/>
            <person name="Kikuta A."/>
            <person name="Kobayashi H."/>
            <person name="Kobayashi N."/>
            <person name="Machita K."/>
            <person name="Maehara T."/>
            <person name="Masukawa M."/>
            <person name="Mizubayashi T."/>
            <person name="Mukai Y."/>
            <person name="Nagasaki H."/>
            <person name="Nagata Y."/>
            <person name="Naito S."/>
            <person name="Nakashima M."/>
            <person name="Nakama Y."/>
            <person name="Nakamichi Y."/>
            <person name="Nakamura M."/>
            <person name="Meguro A."/>
            <person name="Negishi M."/>
            <person name="Ohta I."/>
            <person name="Ohta T."/>
            <person name="Okamoto M."/>
            <person name="Ono N."/>
            <person name="Saji S."/>
            <person name="Sakaguchi M."/>
            <person name="Sakai K."/>
            <person name="Shibata M."/>
            <person name="Shimokawa T."/>
            <person name="Song J."/>
            <person name="Takazaki Y."/>
            <person name="Terasawa K."/>
            <person name="Tsugane M."/>
            <person name="Tsuji K."/>
            <person name="Ueda S."/>
            <person name="Waki K."/>
            <person name="Yamagata H."/>
            <person name="Yamamoto M."/>
            <person name="Yamamoto S."/>
            <person name="Yamane H."/>
            <person name="Yoshiki S."/>
            <person name="Yoshihara R."/>
            <person name="Yukawa K."/>
            <person name="Zhong H."/>
            <person name="Yano M."/>
            <person name="Yuan Q."/>
            <person name="Ouyang S."/>
            <person name="Liu J."/>
            <person name="Jones K.M."/>
            <person name="Gansberger K."/>
            <person name="Moffat K."/>
            <person name="Hill J."/>
            <person name="Bera J."/>
            <person name="Fadrosh D."/>
            <person name="Jin S."/>
            <person name="Johri S."/>
            <person name="Kim M."/>
            <person name="Overton L."/>
            <person name="Reardon M."/>
            <person name="Tsitrin T."/>
            <person name="Vuong H."/>
            <person name="Weaver B."/>
            <person name="Ciecko A."/>
            <person name="Tallon L."/>
            <person name="Jackson J."/>
            <person name="Pai G."/>
            <person name="Aken S.V."/>
            <person name="Utterback T."/>
            <person name="Reidmuller S."/>
            <person name="Feldblyum T."/>
            <person name="Hsiao J."/>
            <person name="Zismann V."/>
            <person name="Iobst S."/>
            <person name="de Vazeille A.R."/>
            <person name="Buell C.R."/>
            <person name="Ying K."/>
            <person name="Li Y."/>
            <person name="Lu T."/>
            <person name="Huang Y."/>
            <person name="Zhao Q."/>
            <person name="Feng Q."/>
            <person name="Zhang L."/>
            <person name="Zhu J."/>
            <person name="Weng Q."/>
            <person name="Mu J."/>
            <person name="Lu Y."/>
            <person name="Fan D."/>
            <person name="Liu Y."/>
            <person name="Guan J."/>
            <person name="Zhang Y."/>
            <person name="Yu S."/>
            <person name="Liu X."/>
            <person name="Zhang Y."/>
            <person name="Hong G."/>
            <person name="Han B."/>
            <person name="Choisne N."/>
            <person name="Demange N."/>
            <person name="Orjeda G."/>
            <person name="Samain S."/>
            <person name="Cattolico L."/>
            <person name="Pelletier E."/>
            <person name="Couloux A."/>
            <person name="Segurens B."/>
            <person name="Wincker P."/>
            <person name="D'Hont A."/>
            <person name="Scarpelli C."/>
            <person name="Weissenbach J."/>
            <person name="Salanoubat M."/>
            <person name="Quetier F."/>
            <person name="Yu Y."/>
            <person name="Kim H.R."/>
            <person name="Rambo T."/>
            <person name="Currie J."/>
            <person name="Collura K."/>
            <person name="Luo M."/>
            <person name="Yang T."/>
            <person name="Ammiraju J.S.S."/>
            <person name="Engler F."/>
            <person name="Soderlund C."/>
            <person name="Wing R.A."/>
            <person name="Palmer L.E."/>
            <person name="de la Bastide M."/>
            <person name="Spiegel L."/>
            <person name="Nascimento L."/>
            <person name="Zutavern T."/>
            <person name="O'Shaughnessy A."/>
            <person name="Dike S."/>
            <person name="Dedhia N."/>
            <person name="Preston R."/>
            <person name="Balija V."/>
            <person name="McCombie W.R."/>
            <person name="Chow T."/>
            <person name="Chen H."/>
            <person name="Chung M."/>
            <person name="Chen C."/>
            <person name="Shaw J."/>
            <person name="Wu H."/>
            <person name="Hsiao K."/>
            <person name="Chao Y."/>
            <person name="Chu M."/>
            <person name="Cheng C."/>
            <person name="Hour A."/>
            <person name="Lee P."/>
            <person name="Lin S."/>
            <person name="Lin Y."/>
            <person name="Liou J."/>
            <person name="Liu S."/>
            <person name="Hsing Y."/>
            <person name="Raghuvanshi S."/>
            <person name="Mohanty A."/>
            <person name="Bharti A.K."/>
            <person name="Gaur A."/>
            <person name="Gupta V."/>
            <person name="Kumar D."/>
            <person name="Ravi V."/>
            <person name="Vij S."/>
            <person name="Kapur A."/>
            <person name="Khurana P."/>
            <person name="Khurana P."/>
            <person name="Khurana J.P."/>
            <person name="Tyagi A.K."/>
            <person name="Gaikwad K."/>
            <person name="Singh A."/>
            <person name="Dalal V."/>
            <person name="Srivastava S."/>
            <person name="Dixit A."/>
            <person name="Pal A.K."/>
            <person name="Ghazi I.A."/>
            <person name="Yadav M."/>
            <person name="Pandit A."/>
            <person name="Bhargava A."/>
            <person name="Sureshbabu K."/>
            <person name="Batra K."/>
            <person name="Sharma T.R."/>
            <person name="Mohapatra T."/>
            <person name="Singh N.K."/>
            <person name="Messing J."/>
            <person name="Nelson A.B."/>
            <person name="Fuks G."/>
            <person name="Kavchok S."/>
            <person name="Keizer G."/>
            <person name="Linton E."/>
            <person name="Llaca V."/>
            <person name="Song R."/>
            <person name="Tanyolac B."/>
            <person name="Young S."/>
            <person name="Ho-Il K."/>
            <person name="Hahn J.H."/>
            <person name="Sangsakoo G."/>
            <person name="Vanavichit A."/>
            <person name="de Mattos Luiz.A.T."/>
            <person name="Zimmer P.D."/>
            <person name="Malone G."/>
            <person name="Dellagostin O."/>
            <person name="de Oliveira A.C."/>
            <person name="Bevan M."/>
            <person name="Bancroft I."/>
            <person name="Minx P."/>
            <person name="Cordum H."/>
            <person name="Wilson R."/>
            <person name="Cheng Z."/>
            <person name="Jin W."/>
            <person name="Jiang J."/>
            <person name="Leong S.A."/>
            <person name="Iwama H."/>
            <person name="Gojobori T."/>
            <person name="Itoh T."/>
            <person name="Niimura Y."/>
            <person name="Fujii Y."/>
            <person name="Habara T."/>
            <person name="Sakai H."/>
            <person name="Sato Y."/>
            <person name="Wilson G."/>
            <person name="Kumar K."/>
            <person name="McCouch S."/>
            <person name="Juretic N."/>
            <person name="Hoen D."/>
            <person name="Wright S."/>
            <person name="Bruskiewich R."/>
            <person name="Bureau T."/>
            <person name="Miyao A."/>
            <person name="Hirochika H."/>
            <person name="Nishikawa T."/>
            <person name="Kadowaki K."/>
            <person name="Sugiura M."/>
            <person name="Burr B."/>
            <person name="Sasaki T."/>
        </authorList>
    </citation>
    <scope>NUCLEOTIDE SEQUENCE [LARGE SCALE GENOMIC DNA]</scope>
    <source>
        <strain evidence="2">cv. Nipponbare</strain>
    </source>
</reference>
<evidence type="ECO:0000313" key="2">
    <source>
        <dbReference type="Proteomes" id="UP000000763"/>
    </source>
</evidence>
<evidence type="ECO:0000313" key="1">
    <source>
        <dbReference type="EMBL" id="BAF29669.1"/>
    </source>
</evidence>
<dbReference type="AlphaFoldDB" id="Q0INP6"/>